<dbReference type="InterPro" id="IPR013783">
    <property type="entry name" value="Ig-like_fold"/>
</dbReference>
<comment type="caution">
    <text evidence="2">The sequence shown here is derived from an EMBL/GenBank/DDBJ whole genome shotgun (WGS) entry which is preliminary data.</text>
</comment>
<evidence type="ECO:0000313" key="2">
    <source>
        <dbReference type="EMBL" id="MBM6398966.1"/>
    </source>
</evidence>
<feature type="chain" id="PRO_5046699030" evidence="1">
    <location>
        <begin position="26"/>
        <end position="702"/>
    </location>
</feature>
<name>A0ABS2CIF0_9MICO</name>
<organism evidence="2 3">
    <name type="scientific">Phycicoccus sonneratiae</name>
    <dbReference type="NCBI Taxonomy" id="2807628"/>
    <lineage>
        <taxon>Bacteria</taxon>
        <taxon>Bacillati</taxon>
        <taxon>Actinomycetota</taxon>
        <taxon>Actinomycetes</taxon>
        <taxon>Micrococcales</taxon>
        <taxon>Intrasporangiaceae</taxon>
        <taxon>Phycicoccus</taxon>
    </lineage>
</organism>
<evidence type="ECO:0000256" key="1">
    <source>
        <dbReference type="SAM" id="SignalP"/>
    </source>
</evidence>
<sequence>MRRLAVILPAAAVLAVGLSAGPAAAVPLPSPATTAYGVFTGPVPDAGWGTRFVSTSASGSASGAGVSVTASNGATSASTTVTPPTGQSFAVGTYDIGATATTGRAGVVVSGGAPSACSSVTGTLTVHAVTLSGGSVTSFAGSVKGNCGTGQPVFAQEIRWQSTVPMIVLATPVSTPRVETVEVAVGGSATTFGTPTFTGTDAKVAVTGNTCTAATPKPAGSTCTLTLTATPDFFGPAQDVITLPDGGSGRKIPVTSVGYDTANGAYTPVTPYRLLDTRKKVGVSTTTPLGAGKSVDFQVTTRGGVPASGPTSVVLNVTVVSPTSEGYVTMYPTGGSRPTASSVNFNKGWTGANLITVKLGTGGKVRLFNYAGNTHVVADVMGYYHGSASTATTQYGGYSGVEPSRILDTRTNNDPLPRDFYLTTGADFGSDVNSRIRAFAVNITVVKPSGAGYLTAWNGDENAIPDTSTLNFTKGRTVPNMAVVPTGTCGPSCTDPATPVIGVLNTSSGAAHVVVDLVGVYDDNTLDGMWRYRPLAGPTRIVNTKTNQGISGAIPSNATRTVTAPTSVTTYNSMSLVTNTTANKPTITSVLTLWNADIPTRPNVSNLNPYAGQLVSNMTFTDIGLDYDFKVHNLAGSTNLVIDVAGTMETYPAVADPGVASALRSDGLRALSTASARRASGDQAATASTFTARPVDLAARHR</sequence>
<keyword evidence="3" id="KW-1185">Reference proteome</keyword>
<reference evidence="2" key="1">
    <citation type="submission" date="2021-02" db="EMBL/GenBank/DDBJ databases">
        <title>Phycicoccus sp. MQZ13P-5T, whole genome shotgun sequence.</title>
        <authorList>
            <person name="Tuo L."/>
        </authorList>
    </citation>
    <scope>NUCLEOTIDE SEQUENCE</scope>
    <source>
        <strain evidence="2">MQZ13P-5</strain>
    </source>
</reference>
<proteinExistence type="predicted"/>
<feature type="signal peptide" evidence="1">
    <location>
        <begin position="1"/>
        <end position="25"/>
    </location>
</feature>
<protein>
    <submittedName>
        <fullName evidence="2">Uncharacterized protein</fullName>
    </submittedName>
</protein>
<gene>
    <name evidence="2" type="ORF">JQN70_01035</name>
</gene>
<evidence type="ECO:0000313" key="3">
    <source>
        <dbReference type="Proteomes" id="UP001430172"/>
    </source>
</evidence>
<accession>A0ABS2CIF0</accession>
<keyword evidence="1" id="KW-0732">Signal</keyword>
<dbReference type="EMBL" id="JAFDVD010000003">
    <property type="protein sequence ID" value="MBM6398966.1"/>
    <property type="molecule type" value="Genomic_DNA"/>
</dbReference>
<dbReference type="RefSeq" id="WP_204129458.1">
    <property type="nucleotide sequence ID" value="NZ_JAFDVD010000003.1"/>
</dbReference>
<dbReference type="Proteomes" id="UP001430172">
    <property type="component" value="Unassembled WGS sequence"/>
</dbReference>
<dbReference type="Gene3D" id="2.60.40.10">
    <property type="entry name" value="Immunoglobulins"/>
    <property type="match status" value="1"/>
</dbReference>